<dbReference type="RefSeq" id="WP_109345032.1">
    <property type="nucleotide sequence ID" value="NZ_CP029343.1"/>
</dbReference>
<proteinExistence type="predicted"/>
<name>A0A2S2DIG2_9BURK</name>
<protein>
    <submittedName>
        <fullName evidence="2">Uncharacterized protein</fullName>
    </submittedName>
</protein>
<accession>A0A2S2DIG2</accession>
<dbReference type="EMBL" id="CP029343">
    <property type="protein sequence ID" value="AWL04656.1"/>
    <property type="molecule type" value="Genomic_DNA"/>
</dbReference>
<evidence type="ECO:0000256" key="1">
    <source>
        <dbReference type="SAM" id="MobiDB-lite"/>
    </source>
</evidence>
<dbReference type="Proteomes" id="UP000245820">
    <property type="component" value="Chromosome"/>
</dbReference>
<dbReference type="AlphaFoldDB" id="A0A2S2DIG2"/>
<gene>
    <name evidence="2" type="ORF">DIR46_09535</name>
</gene>
<keyword evidence="3" id="KW-1185">Reference proteome</keyword>
<organism evidence="2 3">
    <name type="scientific">Massilia oculi</name>
    <dbReference type="NCBI Taxonomy" id="945844"/>
    <lineage>
        <taxon>Bacteria</taxon>
        <taxon>Pseudomonadati</taxon>
        <taxon>Pseudomonadota</taxon>
        <taxon>Betaproteobacteria</taxon>
        <taxon>Burkholderiales</taxon>
        <taxon>Oxalobacteraceae</taxon>
        <taxon>Telluria group</taxon>
        <taxon>Massilia</taxon>
    </lineage>
</organism>
<dbReference type="KEGG" id="mtim:DIR46_09535"/>
<feature type="region of interest" description="Disordered" evidence="1">
    <location>
        <begin position="45"/>
        <end position="65"/>
    </location>
</feature>
<reference evidence="2 3" key="1">
    <citation type="submission" date="2018-05" db="EMBL/GenBank/DDBJ databases">
        <title>Complete genome sequence of Massilia oculi sp. nov. CCUG 43427T (=DSM 26321T), the type strain of M. oculi, and comparison with genome sequences of other Massilia strains.</title>
        <authorList>
            <person name="Zhu B."/>
        </authorList>
    </citation>
    <scope>NUCLEOTIDE SEQUENCE [LARGE SCALE GENOMIC DNA]</scope>
    <source>
        <strain evidence="2 3">CCUG 43427</strain>
    </source>
</reference>
<evidence type="ECO:0000313" key="2">
    <source>
        <dbReference type="EMBL" id="AWL04656.1"/>
    </source>
</evidence>
<sequence length="86" mass="9098">MDVLELNIDGKFTLLGRRHELVFGWGQADRETILPRITLGAVPAGYGATQNRAPHRPRCAPSSAPAAAGSCLIVRPTFGGTDALAE</sequence>
<evidence type="ECO:0000313" key="3">
    <source>
        <dbReference type="Proteomes" id="UP000245820"/>
    </source>
</evidence>